<name>A0ABP0H0Q7_CLALP</name>
<dbReference type="SUPFAM" id="SSF53335">
    <property type="entry name" value="S-adenosyl-L-methionine-dependent methyltransferases"/>
    <property type="match status" value="1"/>
</dbReference>
<gene>
    <name evidence="8" type="ORF">CVLEPA_LOCUS30771</name>
</gene>
<dbReference type="PANTHER" id="PTHR11579">
    <property type="entry name" value="PROTEIN-L-ISOASPARTATE O-METHYLTRANSFERASE"/>
    <property type="match status" value="1"/>
</dbReference>
<dbReference type="Proteomes" id="UP001642483">
    <property type="component" value="Unassembled WGS sequence"/>
</dbReference>
<dbReference type="EC" id="2.1.1.77" evidence="3"/>
<dbReference type="InterPro" id="IPR000682">
    <property type="entry name" value="PCMT"/>
</dbReference>
<dbReference type="EMBL" id="CAWYQH010000163">
    <property type="protein sequence ID" value="CAK8697568.1"/>
    <property type="molecule type" value="Genomic_DNA"/>
</dbReference>
<keyword evidence="7" id="KW-0949">S-adenosyl-L-methionine</keyword>
<keyword evidence="6" id="KW-0808">Transferase</keyword>
<dbReference type="NCBIfam" id="TIGR00080">
    <property type="entry name" value="pimt"/>
    <property type="match status" value="1"/>
</dbReference>
<evidence type="ECO:0000313" key="9">
    <source>
        <dbReference type="Proteomes" id="UP001642483"/>
    </source>
</evidence>
<dbReference type="InterPro" id="IPR029063">
    <property type="entry name" value="SAM-dependent_MTases_sf"/>
</dbReference>
<dbReference type="CDD" id="cd02440">
    <property type="entry name" value="AdoMet_MTases"/>
    <property type="match status" value="1"/>
</dbReference>
<evidence type="ECO:0000313" key="8">
    <source>
        <dbReference type="EMBL" id="CAK8697568.1"/>
    </source>
</evidence>
<evidence type="ECO:0000256" key="7">
    <source>
        <dbReference type="ARBA" id="ARBA00022691"/>
    </source>
</evidence>
<dbReference type="PANTHER" id="PTHR11579:SF0">
    <property type="entry name" value="PROTEIN-L-ISOASPARTATE(D-ASPARTATE) O-METHYLTRANSFERASE"/>
    <property type="match status" value="1"/>
</dbReference>
<keyword evidence="4" id="KW-0963">Cytoplasm</keyword>
<dbReference type="Gene3D" id="3.40.50.150">
    <property type="entry name" value="Vaccinia Virus protein VP39"/>
    <property type="match status" value="1"/>
</dbReference>
<organism evidence="8 9">
    <name type="scientific">Clavelina lepadiformis</name>
    <name type="common">Light-bulb sea squirt</name>
    <name type="synonym">Ascidia lepadiformis</name>
    <dbReference type="NCBI Taxonomy" id="159417"/>
    <lineage>
        <taxon>Eukaryota</taxon>
        <taxon>Metazoa</taxon>
        <taxon>Chordata</taxon>
        <taxon>Tunicata</taxon>
        <taxon>Ascidiacea</taxon>
        <taxon>Aplousobranchia</taxon>
        <taxon>Clavelinidae</taxon>
        <taxon>Clavelina</taxon>
    </lineage>
</organism>
<accession>A0ABP0H0Q7</accession>
<dbReference type="Pfam" id="PF01135">
    <property type="entry name" value="PCMT"/>
    <property type="match status" value="1"/>
</dbReference>
<sequence>MRPRFRVRYAVAPNRSNALGQGSNDASPAQWNWWTVLNSDRFGQVKRLALFAVNMLFETFRVVAVIEHQKSLDVHVLYIFLLIYFAMAWRSHGKSNLDLVNNLRRNGIIKSEAVYEAMKLTDRKHYVSGNPYNDSPQSIGYQATISAPHMHAYALEILHEQLSGKINAAALDVGSGSGYLTACFARMMGESGRAFGIEHIAELVNKSVENIKRDDSNLLHNGRVVLKQGDGRLGYDPENKKFELYDAIHVGAAAAQVPTHLLDQLKRGGRLILPVGEAGATQTFQQWDKDEEGKLRQQDMMKVVYIPLTDQHKQWPR</sequence>
<comment type="subcellular location">
    <subcellularLocation>
        <location evidence="1">Cytoplasm</location>
    </subcellularLocation>
</comment>
<protein>
    <recommendedName>
        <fullName evidence="3">protein-L-isoaspartate(D-aspartate) O-methyltransferase</fullName>
        <ecNumber evidence="3">2.1.1.77</ecNumber>
    </recommendedName>
</protein>
<comment type="caution">
    <text evidence="8">The sequence shown here is derived from an EMBL/GenBank/DDBJ whole genome shotgun (WGS) entry which is preliminary data.</text>
</comment>
<comment type="similarity">
    <text evidence="2">Belongs to the methyltransferase superfamily. L-isoaspartyl/D-aspartyl protein methyltransferase family.</text>
</comment>
<evidence type="ECO:0000256" key="1">
    <source>
        <dbReference type="ARBA" id="ARBA00004496"/>
    </source>
</evidence>
<keyword evidence="9" id="KW-1185">Reference proteome</keyword>
<evidence type="ECO:0000256" key="3">
    <source>
        <dbReference type="ARBA" id="ARBA00011890"/>
    </source>
</evidence>
<reference evidence="8 9" key="1">
    <citation type="submission" date="2024-02" db="EMBL/GenBank/DDBJ databases">
        <authorList>
            <person name="Daric V."/>
            <person name="Darras S."/>
        </authorList>
    </citation>
    <scope>NUCLEOTIDE SEQUENCE [LARGE SCALE GENOMIC DNA]</scope>
</reference>
<evidence type="ECO:0000256" key="6">
    <source>
        <dbReference type="ARBA" id="ARBA00022679"/>
    </source>
</evidence>
<keyword evidence="5" id="KW-0489">Methyltransferase</keyword>
<evidence type="ECO:0000256" key="4">
    <source>
        <dbReference type="ARBA" id="ARBA00022490"/>
    </source>
</evidence>
<evidence type="ECO:0000256" key="5">
    <source>
        <dbReference type="ARBA" id="ARBA00022603"/>
    </source>
</evidence>
<evidence type="ECO:0000256" key="2">
    <source>
        <dbReference type="ARBA" id="ARBA00005369"/>
    </source>
</evidence>
<proteinExistence type="inferred from homology"/>